<dbReference type="Proteomes" id="UP000544872">
    <property type="component" value="Unassembled WGS sequence"/>
</dbReference>
<feature type="transmembrane region" description="Helical" evidence="1">
    <location>
        <begin position="136"/>
        <end position="153"/>
    </location>
</feature>
<feature type="transmembrane region" description="Helical" evidence="1">
    <location>
        <begin position="105"/>
        <end position="124"/>
    </location>
</feature>
<evidence type="ECO:0000256" key="1">
    <source>
        <dbReference type="SAM" id="Phobius"/>
    </source>
</evidence>
<dbReference type="EMBL" id="JACIIX010000005">
    <property type="protein sequence ID" value="MBB6210201.1"/>
    <property type="molecule type" value="Genomic_DNA"/>
</dbReference>
<protein>
    <submittedName>
        <fullName evidence="2">Cold shock CspA family protein</fullName>
    </submittedName>
</protein>
<accession>A0A7W9ZEW1</accession>
<evidence type="ECO:0000313" key="3">
    <source>
        <dbReference type="Proteomes" id="UP000544872"/>
    </source>
</evidence>
<dbReference type="AlphaFoldDB" id="A0A7W9ZEW1"/>
<organism evidence="2 3">
    <name type="scientific">Novispirillum itersonii</name>
    <name type="common">Aquaspirillum itersonii</name>
    <dbReference type="NCBI Taxonomy" id="189"/>
    <lineage>
        <taxon>Bacteria</taxon>
        <taxon>Pseudomonadati</taxon>
        <taxon>Pseudomonadota</taxon>
        <taxon>Alphaproteobacteria</taxon>
        <taxon>Rhodospirillales</taxon>
        <taxon>Novispirillaceae</taxon>
        <taxon>Novispirillum</taxon>
    </lineage>
</organism>
<gene>
    <name evidence="2" type="ORF">FHS48_001616</name>
</gene>
<feature type="transmembrane region" description="Helical" evidence="1">
    <location>
        <begin position="160"/>
        <end position="180"/>
    </location>
</feature>
<evidence type="ECO:0000313" key="2">
    <source>
        <dbReference type="EMBL" id="MBB6210201.1"/>
    </source>
</evidence>
<sequence length="236" mass="25291">MMMKGAVLDFNRSSGEGLIRGDDGTRYAFSATDFKSEAAPKPGQTVDFEVKDGRATAIYALATKGMTIDMNDAAQRISAFAKEAKVDATAKKVLENLKGGPKDRIGVGLSAAAILCLFLPFLHVPFLGSVSLIETAWGKLLFVIALGLAFLCYQGMDRKWVKVAACAFAAVALINSWAIIADLSSVDNLTNAFMGASRNRRSFLELLAFGFYATLVSTALLMASAFLRKKAHTTQA</sequence>
<keyword evidence="1" id="KW-0812">Transmembrane</keyword>
<dbReference type="Gene3D" id="2.40.50.140">
    <property type="entry name" value="Nucleic acid-binding proteins"/>
    <property type="match status" value="1"/>
</dbReference>
<keyword evidence="1" id="KW-0472">Membrane</keyword>
<comment type="caution">
    <text evidence="2">The sequence shown here is derived from an EMBL/GenBank/DDBJ whole genome shotgun (WGS) entry which is preliminary data.</text>
</comment>
<keyword evidence="1" id="KW-1133">Transmembrane helix</keyword>
<dbReference type="InterPro" id="IPR012340">
    <property type="entry name" value="NA-bd_OB-fold"/>
</dbReference>
<proteinExistence type="predicted"/>
<reference evidence="2 3" key="1">
    <citation type="submission" date="2020-08" db="EMBL/GenBank/DDBJ databases">
        <title>Genomic Encyclopedia of Type Strains, Phase IV (KMG-IV): sequencing the most valuable type-strain genomes for metagenomic binning, comparative biology and taxonomic classification.</title>
        <authorList>
            <person name="Goeker M."/>
        </authorList>
    </citation>
    <scope>NUCLEOTIDE SEQUENCE [LARGE SCALE GENOMIC DNA]</scope>
    <source>
        <strain evidence="2 3">DSM 11590</strain>
    </source>
</reference>
<feature type="transmembrane region" description="Helical" evidence="1">
    <location>
        <begin position="206"/>
        <end position="227"/>
    </location>
</feature>
<dbReference type="RefSeq" id="WP_184263044.1">
    <property type="nucleotide sequence ID" value="NZ_JACIIX010000005.1"/>
</dbReference>
<name>A0A7W9ZEW1_NOVIT</name>
<keyword evidence="3" id="KW-1185">Reference proteome</keyword>